<evidence type="ECO:0000313" key="4">
    <source>
        <dbReference type="Proteomes" id="UP000593579"/>
    </source>
</evidence>
<dbReference type="PANTHER" id="PTHR48200:SF1">
    <property type="entry name" value="AMINOTRANSFERASE-LIKE PLANT MOBILE DOMAIN-CONTAINING PROTEIN"/>
    <property type="match status" value="1"/>
</dbReference>
<organism evidence="3 4">
    <name type="scientific">Gossypium gossypioides</name>
    <name type="common">Mexican cotton</name>
    <name type="synonym">Selera gossypioides</name>
    <dbReference type="NCBI Taxonomy" id="34282"/>
    <lineage>
        <taxon>Eukaryota</taxon>
        <taxon>Viridiplantae</taxon>
        <taxon>Streptophyta</taxon>
        <taxon>Embryophyta</taxon>
        <taxon>Tracheophyta</taxon>
        <taxon>Spermatophyta</taxon>
        <taxon>Magnoliopsida</taxon>
        <taxon>eudicotyledons</taxon>
        <taxon>Gunneridae</taxon>
        <taxon>Pentapetalae</taxon>
        <taxon>rosids</taxon>
        <taxon>malvids</taxon>
        <taxon>Malvales</taxon>
        <taxon>Malvaceae</taxon>
        <taxon>Malvoideae</taxon>
        <taxon>Gossypium</taxon>
    </lineage>
</organism>
<dbReference type="OrthoDB" id="984659at2759"/>
<evidence type="ECO:0000256" key="1">
    <source>
        <dbReference type="SAM" id="Coils"/>
    </source>
</evidence>
<proteinExistence type="predicted"/>
<gene>
    <name evidence="3" type="ORF">Gogos_020796</name>
</gene>
<keyword evidence="4" id="KW-1185">Reference proteome</keyword>
<dbReference type="InterPro" id="IPR056647">
    <property type="entry name" value="DUF7745"/>
</dbReference>
<evidence type="ECO:0000259" key="2">
    <source>
        <dbReference type="Pfam" id="PF24924"/>
    </source>
</evidence>
<sequence>MGNEFLDRVEDNAAVRTWAEITQREKGDSLAEGYISELWDFTRVSVTQNNLQELKEIWEQWNDEVRQLFYSNYGDLPYLLDMKVDKCLFRALAQFWNPAYSCFTFGRVDLVPTIEKYTALLRCSKIQVDKVYSKAVNAPTFLRRLVSITGMSGQWVTARMKQKRDNKCIHWKNLKDLILTHPDTKKKVDIFALSIYGLVVFPRALGHVDEAVTDLFDRLDKRVTPVSAILAETFRSLNACRRAGEGRFIGCAQLLLAWLKQFVPATQELAECEFSYRGDGYKRRVREMVSAWNQTRRVKGLAVGPMTTPEYSEWWAKRINDNISGLGSENSQPIEEYLRVVPTELEIIKQDFERKNAELEKKIEQIEEEKVNLRLDTDVQKLEADKLRKGKNKAEEELDSLKTDYKKLRLSIRTAGLGKTSEQWREEIREEKNKSDRWERKFQEMQARNEALERSLSESQKGKGELKDRVVELEGSLCQHRSRNSVIELKASLSKIEEMNGKIEELEAALRSCEVRIEHLEAKEGRQNEQLYSFQDQVRNRDHVMGEAVIQIREVADYLQALAVQADTLSLKYELESDRGQELASLLKKIKILSIRAKPYL</sequence>
<name>A0A7J9CYU9_GOSGO</name>
<reference evidence="3 4" key="1">
    <citation type="journal article" date="2019" name="Genome Biol. Evol.">
        <title>Insights into the evolution of the New World diploid cottons (Gossypium, subgenus Houzingenia) based on genome sequencing.</title>
        <authorList>
            <person name="Grover C.E."/>
            <person name="Arick M.A. 2nd"/>
            <person name="Thrash A."/>
            <person name="Conover J.L."/>
            <person name="Sanders W.S."/>
            <person name="Peterson D.G."/>
            <person name="Frelichowski J.E."/>
            <person name="Scheffler J.A."/>
            <person name="Scheffler B.E."/>
            <person name="Wendel J.F."/>
        </authorList>
    </citation>
    <scope>NUCLEOTIDE SEQUENCE [LARGE SCALE GENOMIC DNA]</scope>
    <source>
        <strain evidence="3">5</strain>
        <tissue evidence="3">Leaf</tissue>
    </source>
</reference>
<keyword evidence="1" id="KW-0175">Coiled coil</keyword>
<dbReference type="Pfam" id="PF24924">
    <property type="entry name" value="DUF7745"/>
    <property type="match status" value="1"/>
</dbReference>
<protein>
    <recommendedName>
        <fullName evidence="2">DUF7745 domain-containing protein</fullName>
    </recommendedName>
</protein>
<dbReference type="PANTHER" id="PTHR48200">
    <property type="entry name" value="PROTEIN, PUTATIVE-RELATED"/>
    <property type="match status" value="1"/>
</dbReference>
<feature type="domain" description="DUF7745" evidence="2">
    <location>
        <begin position="55"/>
        <end position="267"/>
    </location>
</feature>
<dbReference type="Proteomes" id="UP000593579">
    <property type="component" value="Unassembled WGS sequence"/>
</dbReference>
<evidence type="ECO:0000313" key="3">
    <source>
        <dbReference type="EMBL" id="MBA0753455.1"/>
    </source>
</evidence>
<dbReference type="AlphaFoldDB" id="A0A7J9CYU9"/>
<dbReference type="EMBL" id="JABEZY010256397">
    <property type="protein sequence ID" value="MBA0753455.1"/>
    <property type="molecule type" value="Genomic_DNA"/>
</dbReference>
<feature type="coiled-coil region" evidence="1">
    <location>
        <begin position="489"/>
        <end position="523"/>
    </location>
</feature>
<feature type="coiled-coil region" evidence="1">
    <location>
        <begin position="345"/>
        <end position="462"/>
    </location>
</feature>
<comment type="caution">
    <text evidence="3">The sequence shown here is derived from an EMBL/GenBank/DDBJ whole genome shotgun (WGS) entry which is preliminary data.</text>
</comment>
<accession>A0A7J9CYU9</accession>